<dbReference type="Proteomes" id="UP000509302">
    <property type="component" value="Chromosome"/>
</dbReference>
<dbReference type="EMBL" id="CP058595">
    <property type="protein sequence ID" value="QLG44969.1"/>
    <property type="molecule type" value="Genomic_DNA"/>
</dbReference>
<dbReference type="GO" id="GO:0106300">
    <property type="term" value="P:protein-DNA covalent cross-linking repair"/>
    <property type="evidence" value="ECO:0007669"/>
    <property type="project" value="InterPro"/>
</dbReference>
<keyword evidence="5" id="KW-0190">Covalent protein-DNA linkage</keyword>
<comment type="similarity">
    <text evidence="1 8">Belongs to the SOS response-associated peptidase family.</text>
</comment>
<dbReference type="SUPFAM" id="SSF143081">
    <property type="entry name" value="BB1717-like"/>
    <property type="match status" value="1"/>
</dbReference>
<dbReference type="Pfam" id="PF02586">
    <property type="entry name" value="SRAP"/>
    <property type="match status" value="1"/>
</dbReference>
<dbReference type="AlphaFoldDB" id="A0A7H9AND6"/>
<gene>
    <name evidence="9" type="ORF">HYG79_06260</name>
</gene>
<keyword evidence="7" id="KW-0456">Lyase</keyword>
<keyword evidence="6" id="KW-0238">DNA-binding</keyword>
<keyword evidence="3" id="KW-0227">DNA damage</keyword>
<evidence type="ECO:0000256" key="6">
    <source>
        <dbReference type="ARBA" id="ARBA00023125"/>
    </source>
</evidence>
<dbReference type="GO" id="GO:0008233">
    <property type="term" value="F:peptidase activity"/>
    <property type="evidence" value="ECO:0007669"/>
    <property type="project" value="UniProtKB-KW"/>
</dbReference>
<dbReference type="RefSeq" id="WP_179241259.1">
    <property type="nucleotide sequence ID" value="NZ_CP058595.1"/>
</dbReference>
<dbReference type="Gene3D" id="3.90.1680.10">
    <property type="entry name" value="SOS response associated peptidase-like"/>
    <property type="match status" value="1"/>
</dbReference>
<dbReference type="PANTHER" id="PTHR13604:SF0">
    <property type="entry name" value="ABASIC SITE PROCESSING PROTEIN HMCES"/>
    <property type="match status" value="1"/>
</dbReference>
<evidence type="ECO:0000256" key="1">
    <source>
        <dbReference type="ARBA" id="ARBA00008136"/>
    </source>
</evidence>
<evidence type="ECO:0000256" key="3">
    <source>
        <dbReference type="ARBA" id="ARBA00022763"/>
    </source>
</evidence>
<keyword evidence="4 8" id="KW-0378">Hydrolase</keyword>
<dbReference type="PANTHER" id="PTHR13604">
    <property type="entry name" value="DC12-RELATED"/>
    <property type="match status" value="1"/>
</dbReference>
<evidence type="ECO:0000256" key="4">
    <source>
        <dbReference type="ARBA" id="ARBA00022801"/>
    </source>
</evidence>
<keyword evidence="10" id="KW-1185">Reference proteome</keyword>
<dbReference type="InterPro" id="IPR003738">
    <property type="entry name" value="SRAP"/>
</dbReference>
<sequence>MYYKLSNTASKKALEELLNRSFKYPHIYEKKVLINGFEEECIPIVSMKEDNLITPAIWGILPDGYEEEWRVFQNICNTLNAPLETMESNLWYAKSLLSKRCLIPVTGFFTSYLSDGIVYPFYFSRATGLPFCLAGIYTVLEDGFVTCSVITCSADDSIRKVHNIGQNMPVILNGHLQSAWLQEGIEMSEIKEILDTPHTYQIKSHPIAKEFYKNNISYDSMLESVFYDNIPNGFFSGQER</sequence>
<name>A0A7H9AND6_9FLAO</name>
<protein>
    <recommendedName>
        <fullName evidence="8">Abasic site processing protein</fullName>
        <ecNumber evidence="8">3.4.-.-</ecNumber>
    </recommendedName>
</protein>
<dbReference type="InterPro" id="IPR036590">
    <property type="entry name" value="SRAP-like"/>
</dbReference>
<dbReference type="GO" id="GO:0003697">
    <property type="term" value="F:single-stranded DNA binding"/>
    <property type="evidence" value="ECO:0007669"/>
    <property type="project" value="InterPro"/>
</dbReference>
<dbReference type="GO" id="GO:0016829">
    <property type="term" value="F:lyase activity"/>
    <property type="evidence" value="ECO:0007669"/>
    <property type="project" value="UniProtKB-KW"/>
</dbReference>
<evidence type="ECO:0000256" key="5">
    <source>
        <dbReference type="ARBA" id="ARBA00023124"/>
    </source>
</evidence>
<dbReference type="KEGG" id="cagg:HYG79_06260"/>
<evidence type="ECO:0000313" key="10">
    <source>
        <dbReference type="Proteomes" id="UP000509302"/>
    </source>
</evidence>
<dbReference type="GO" id="GO:0006508">
    <property type="term" value="P:proteolysis"/>
    <property type="evidence" value="ECO:0007669"/>
    <property type="project" value="UniProtKB-KW"/>
</dbReference>
<accession>A0A7H9AND6</accession>
<organism evidence="9 10">
    <name type="scientific">Costertonia aggregata</name>
    <dbReference type="NCBI Taxonomy" id="343403"/>
    <lineage>
        <taxon>Bacteria</taxon>
        <taxon>Pseudomonadati</taxon>
        <taxon>Bacteroidota</taxon>
        <taxon>Flavobacteriia</taxon>
        <taxon>Flavobacteriales</taxon>
        <taxon>Flavobacteriaceae</taxon>
        <taxon>Costertonia</taxon>
    </lineage>
</organism>
<keyword evidence="2 8" id="KW-0645">Protease</keyword>
<evidence type="ECO:0000256" key="8">
    <source>
        <dbReference type="RuleBase" id="RU364100"/>
    </source>
</evidence>
<evidence type="ECO:0000313" key="9">
    <source>
        <dbReference type="EMBL" id="QLG44969.1"/>
    </source>
</evidence>
<reference evidence="9 10" key="1">
    <citation type="journal article" date="2006" name="Int. J. Syst. Evol. Microbiol.">
        <title>Costertonia aggregata gen. nov., sp. nov., a mesophilic marine bacterium of the family Flavobacteriaceae, isolated from a mature biofilm.</title>
        <authorList>
            <person name="Kwon K.K."/>
            <person name="Lee Y.K."/>
            <person name="Lee H.K."/>
        </authorList>
    </citation>
    <scope>NUCLEOTIDE SEQUENCE [LARGE SCALE GENOMIC DNA]</scope>
    <source>
        <strain evidence="9 10">KCCM 42265</strain>
    </source>
</reference>
<evidence type="ECO:0000256" key="2">
    <source>
        <dbReference type="ARBA" id="ARBA00022670"/>
    </source>
</evidence>
<proteinExistence type="inferred from homology"/>
<dbReference type="EC" id="3.4.-.-" evidence="8"/>
<evidence type="ECO:0000256" key="7">
    <source>
        <dbReference type="ARBA" id="ARBA00023239"/>
    </source>
</evidence>